<dbReference type="PANTHER" id="PTHR22989:SF3">
    <property type="entry name" value="METHYLTRANSFERASE FKBM DOMAIN-CONTAINING PROTEIN"/>
    <property type="match status" value="1"/>
</dbReference>
<protein>
    <submittedName>
        <fullName evidence="1">Uncharacterized protein</fullName>
    </submittedName>
</protein>
<proteinExistence type="predicted"/>
<sequence length="79" mass="9143">MLGVGADLDQNGIIVCQINVEVHFGKHNFKSRFAAIVKGILVDQRYVIIRTLSVHHQRIFLLNVEIRKCIEKYVAQFFM</sequence>
<dbReference type="PANTHER" id="PTHR22989">
    <property type="entry name" value="UNCHARACTERIZED DUF13 C.ELEGANS"/>
    <property type="match status" value="1"/>
</dbReference>
<evidence type="ECO:0000313" key="1">
    <source>
        <dbReference type="EMBL" id="VDM85670.1"/>
    </source>
</evidence>
<accession>A0A3P7JJ10</accession>
<evidence type="ECO:0000313" key="2">
    <source>
        <dbReference type="Proteomes" id="UP000270094"/>
    </source>
</evidence>
<dbReference type="Proteomes" id="UP000270094">
    <property type="component" value="Unassembled WGS sequence"/>
</dbReference>
<keyword evidence="2" id="KW-1185">Reference proteome</keyword>
<name>A0A3P7JJ10_STRVU</name>
<dbReference type="AlphaFoldDB" id="A0A3P7JJ10"/>
<reference evidence="1 2" key="1">
    <citation type="submission" date="2018-11" db="EMBL/GenBank/DDBJ databases">
        <authorList>
            <consortium name="Pathogen Informatics"/>
        </authorList>
    </citation>
    <scope>NUCLEOTIDE SEQUENCE [LARGE SCALE GENOMIC DNA]</scope>
</reference>
<gene>
    <name evidence="1" type="ORF">SVUK_LOCUS20668</name>
</gene>
<dbReference type="OrthoDB" id="5872171at2759"/>
<organism evidence="1 2">
    <name type="scientific">Strongylus vulgaris</name>
    <name type="common">Blood worm</name>
    <dbReference type="NCBI Taxonomy" id="40348"/>
    <lineage>
        <taxon>Eukaryota</taxon>
        <taxon>Metazoa</taxon>
        <taxon>Ecdysozoa</taxon>
        <taxon>Nematoda</taxon>
        <taxon>Chromadorea</taxon>
        <taxon>Rhabditida</taxon>
        <taxon>Rhabditina</taxon>
        <taxon>Rhabditomorpha</taxon>
        <taxon>Strongyloidea</taxon>
        <taxon>Strongylidae</taxon>
        <taxon>Strongylus</taxon>
    </lineage>
</organism>
<dbReference type="EMBL" id="UYYB01143561">
    <property type="protein sequence ID" value="VDM85670.1"/>
    <property type="molecule type" value="Genomic_DNA"/>
</dbReference>